<gene>
    <name evidence="16" type="ORF">DSM106972_001390</name>
</gene>
<comment type="catalytic activity">
    <reaction evidence="1">
        <text>ATP + protein L-histidine = ADP + protein N-phospho-L-histidine.</text>
        <dbReference type="EC" id="2.7.13.3"/>
    </reaction>
</comment>
<proteinExistence type="inferred from homology"/>
<dbReference type="CDD" id="cd00082">
    <property type="entry name" value="HisKA"/>
    <property type="match status" value="1"/>
</dbReference>
<feature type="domain" description="Phytochrome chromophore attachment site" evidence="11">
    <location>
        <begin position="448"/>
        <end position="584"/>
    </location>
</feature>
<dbReference type="Proteomes" id="UP000271624">
    <property type="component" value="Unassembled WGS sequence"/>
</dbReference>
<dbReference type="CDD" id="cd16922">
    <property type="entry name" value="HATPase_EvgS-ArcB-TorS-like"/>
    <property type="match status" value="1"/>
</dbReference>
<reference evidence="16" key="2">
    <citation type="journal article" date="2019" name="Genome Biol. Evol.">
        <title>Day and night: Metabolic profiles and evolutionary relationships of six axenic non-marine cyanobacteria.</title>
        <authorList>
            <person name="Will S.E."/>
            <person name="Henke P."/>
            <person name="Boedeker C."/>
            <person name="Huang S."/>
            <person name="Brinkmann H."/>
            <person name="Rohde M."/>
            <person name="Jarek M."/>
            <person name="Friedl T."/>
            <person name="Seufert S."/>
            <person name="Schumacher M."/>
            <person name="Overmann J."/>
            <person name="Neumann-Schaal M."/>
            <person name="Petersen J."/>
        </authorList>
    </citation>
    <scope>NUCLEOTIDE SEQUENCE [LARGE SCALE GENOMIC DNA]</scope>
    <source>
        <strain evidence="16">PCC 7102</strain>
    </source>
</reference>
<dbReference type="CDD" id="cd00130">
    <property type="entry name" value="PAS"/>
    <property type="match status" value="2"/>
</dbReference>
<feature type="modified residue" description="4-aspartylphosphate" evidence="9">
    <location>
        <position position="221"/>
    </location>
</feature>
<feature type="domain" description="Response regulatory" evidence="13">
    <location>
        <begin position="169"/>
        <end position="288"/>
    </location>
</feature>
<evidence type="ECO:0000256" key="1">
    <source>
        <dbReference type="ARBA" id="ARBA00000085"/>
    </source>
</evidence>
<feature type="domain" description="PAC" evidence="15">
    <location>
        <begin position="376"/>
        <end position="428"/>
    </location>
</feature>
<evidence type="ECO:0000256" key="3">
    <source>
        <dbReference type="ARBA" id="ARBA00012438"/>
    </source>
</evidence>
<evidence type="ECO:0000259" key="15">
    <source>
        <dbReference type="PROSITE" id="PS50113"/>
    </source>
</evidence>
<dbReference type="CDD" id="cd17580">
    <property type="entry name" value="REC_2_DhkD-like"/>
    <property type="match status" value="1"/>
</dbReference>
<evidence type="ECO:0000256" key="5">
    <source>
        <dbReference type="ARBA" id="ARBA00022679"/>
    </source>
</evidence>
<evidence type="ECO:0000256" key="7">
    <source>
        <dbReference type="ARBA" id="ARBA00023012"/>
    </source>
</evidence>
<dbReference type="Gene3D" id="3.30.450.40">
    <property type="match status" value="2"/>
</dbReference>
<dbReference type="Pfam" id="PF02518">
    <property type="entry name" value="HATPase_c"/>
    <property type="match status" value="1"/>
</dbReference>
<dbReference type="InterPro" id="IPR003661">
    <property type="entry name" value="HisK_dim/P_dom"/>
</dbReference>
<dbReference type="InterPro" id="IPR016132">
    <property type="entry name" value="Phyto_chromo_attachment"/>
</dbReference>
<dbReference type="InterPro" id="IPR001610">
    <property type="entry name" value="PAC"/>
</dbReference>
<feature type="domain" description="Histidine kinase" evidence="12">
    <location>
        <begin position="618"/>
        <end position="836"/>
    </location>
</feature>
<accession>A0A3S1CUB3</accession>
<evidence type="ECO:0000256" key="2">
    <source>
        <dbReference type="ARBA" id="ARBA00006402"/>
    </source>
</evidence>
<dbReference type="SMART" id="SM00448">
    <property type="entry name" value="REC"/>
    <property type="match status" value="2"/>
</dbReference>
<reference evidence="16" key="1">
    <citation type="submission" date="2018-12" db="EMBL/GenBank/DDBJ databases">
        <authorList>
            <person name="Will S."/>
            <person name="Neumann-Schaal M."/>
            <person name="Henke P."/>
        </authorList>
    </citation>
    <scope>NUCLEOTIDE SEQUENCE</scope>
    <source>
        <strain evidence="16">PCC 7102</strain>
    </source>
</reference>
<evidence type="ECO:0000313" key="17">
    <source>
        <dbReference type="Proteomes" id="UP000271624"/>
    </source>
</evidence>
<evidence type="ECO:0000256" key="6">
    <source>
        <dbReference type="ARBA" id="ARBA00022777"/>
    </source>
</evidence>
<dbReference type="AlphaFoldDB" id="A0A3S1CUB3"/>
<feature type="coiled-coil region" evidence="10">
    <location>
        <begin position="284"/>
        <end position="311"/>
    </location>
</feature>
<dbReference type="PROSITE" id="PS50109">
    <property type="entry name" value="HIS_KIN"/>
    <property type="match status" value="1"/>
</dbReference>
<organism evidence="16 17">
    <name type="scientific">Dulcicalothrix desertica PCC 7102</name>
    <dbReference type="NCBI Taxonomy" id="232991"/>
    <lineage>
        <taxon>Bacteria</taxon>
        <taxon>Bacillati</taxon>
        <taxon>Cyanobacteriota</taxon>
        <taxon>Cyanophyceae</taxon>
        <taxon>Nostocales</taxon>
        <taxon>Calotrichaceae</taxon>
        <taxon>Dulcicalothrix</taxon>
    </lineage>
</organism>
<dbReference type="SUPFAM" id="SSF52172">
    <property type="entry name" value="CheY-like"/>
    <property type="match status" value="2"/>
</dbReference>
<dbReference type="SMART" id="SM00388">
    <property type="entry name" value="HisKA"/>
    <property type="match status" value="1"/>
</dbReference>
<dbReference type="SUPFAM" id="SSF55874">
    <property type="entry name" value="ATPase domain of HSP90 chaperone/DNA topoisomerase II/histidine kinase"/>
    <property type="match status" value="1"/>
</dbReference>
<dbReference type="OrthoDB" id="567960at2"/>
<dbReference type="Gene3D" id="1.10.287.130">
    <property type="match status" value="1"/>
</dbReference>
<dbReference type="PROSITE" id="PS50046">
    <property type="entry name" value="PHYTOCHROME_2"/>
    <property type="match status" value="1"/>
</dbReference>
<dbReference type="InterPro" id="IPR013655">
    <property type="entry name" value="PAS_fold_3"/>
</dbReference>
<dbReference type="SUPFAM" id="SSF47384">
    <property type="entry name" value="Homodimeric domain of signal transducing histidine kinase"/>
    <property type="match status" value="1"/>
</dbReference>
<dbReference type="InterPro" id="IPR036097">
    <property type="entry name" value="HisK_dim/P_sf"/>
</dbReference>
<dbReference type="Pfam" id="PF00512">
    <property type="entry name" value="HisKA"/>
    <property type="match status" value="1"/>
</dbReference>
<dbReference type="SMART" id="SM00387">
    <property type="entry name" value="HATPase_c"/>
    <property type="match status" value="1"/>
</dbReference>
<feature type="domain" description="PAS" evidence="14">
    <location>
        <begin position="301"/>
        <end position="373"/>
    </location>
</feature>
<dbReference type="NCBIfam" id="TIGR00229">
    <property type="entry name" value="sensory_box"/>
    <property type="match status" value="1"/>
</dbReference>
<sequence length="974" mass="108035">MQNEEVFLNLPLDKGCSSNQRIDTISTAPVSEGVVLQLADGTIYACNATALKILGRTADQLQGSTSCNYPWQTIHEDGSEFPGDQHPAMVALSTGEPCLNVVMGFYKLDGELVWLKLNSQPMFRTGEVAPYGVVTSFVDITESKCKIEDRCELFDAAIEQTENERLQRTVLVIDDCLEDRETYRRYLLKNKGYNYVIVDAKSGKQALELFQSHKPDLVLLDYLLPDIDGLELLAELKKLQNIYYTPIIVLTGQGSEEVAVQAMKLGASDYLIKGEITSDKLRSAVNYTLEKAQLQRRIKQSEERLRLALDAAHMGTWEWNLQSNAMIFSEYVGTMLGLAAGESLPNYEVFLNNVHPADRERVKRAASDAIASGKKQDVEFRVVWANGTERWLQIAGKLYTHRNGQPRCIIGTVLDVTESKQAEIAQRLVFERERIVSQIAASVRQSLNLDAILDTTVQEVRQFLQTDRVLIFRLMPDGSGTVVTESVATEWASILSSRINDPCFAEKYIEAYRQGLVTAKKDIYTADINPCHVELLEQYSVRANLVVPILQGKNLWGLLIAHHCSQPREWQQIEIDLLMQLTTQVGIVIQQGELLESEKAIRVEAEKANRIKDEFLAVLSHELRSPLNPILGWANLLRSGKLDALKIAQAATTIERNVKLQIDLINDLLDVSRILRGKLVLNSSPVNLESIISAALETVQLSAEVKAIQINTSLEPNIKPVLGDSARLQQVVWNLLSNAVKFTPQGGCVAVMLEETNGMAQITVRDTGKGIKREFLPYIFDYFRQEDSSTTRNFGGLGLGLAIIRHLVELNGGTICAESAGIGQGATFTVCLPLMASTQSDLYNHEAINNSLDLNGINILVVDDEVDSLNFVAFFLEQAGATVTAVSESTQALEILARFKPDILISDIGMPEMDGYMLVQAIREQAITIPAIALTAYAGEFDRHQALNAGFQKHLSKPIETHSLMQAIGSLLNK</sequence>
<keyword evidence="7" id="KW-0902">Two-component regulatory system</keyword>
<dbReference type="PANTHER" id="PTHR43547:SF2">
    <property type="entry name" value="HYBRID SIGNAL TRANSDUCTION HISTIDINE KINASE C"/>
    <property type="match status" value="1"/>
</dbReference>
<dbReference type="Pfam" id="PF01590">
    <property type="entry name" value="GAF"/>
    <property type="match status" value="1"/>
</dbReference>
<dbReference type="Gene3D" id="3.30.565.10">
    <property type="entry name" value="Histidine kinase-like ATPase, C-terminal domain"/>
    <property type="match status" value="1"/>
</dbReference>
<evidence type="ECO:0000313" key="16">
    <source>
        <dbReference type="EMBL" id="RUT09644.1"/>
    </source>
</evidence>
<dbReference type="FunFam" id="3.30.565.10:FF:000010">
    <property type="entry name" value="Sensor histidine kinase RcsC"/>
    <property type="match status" value="1"/>
</dbReference>
<dbReference type="Pfam" id="PF00072">
    <property type="entry name" value="Response_reg"/>
    <property type="match status" value="2"/>
</dbReference>
<dbReference type="InterPro" id="IPR000700">
    <property type="entry name" value="PAS-assoc_C"/>
</dbReference>
<dbReference type="InterPro" id="IPR000014">
    <property type="entry name" value="PAS"/>
</dbReference>
<dbReference type="Gene3D" id="3.40.50.2300">
    <property type="match status" value="2"/>
</dbReference>
<dbReference type="SMART" id="SM00065">
    <property type="entry name" value="GAF"/>
    <property type="match status" value="1"/>
</dbReference>
<evidence type="ECO:0000256" key="10">
    <source>
        <dbReference type="SAM" id="Coils"/>
    </source>
</evidence>
<keyword evidence="4 9" id="KW-0597">Phosphoprotein</keyword>
<dbReference type="PROSITE" id="PS50113">
    <property type="entry name" value="PAC"/>
    <property type="match status" value="1"/>
</dbReference>
<dbReference type="InterPro" id="IPR029016">
    <property type="entry name" value="GAF-like_dom_sf"/>
</dbReference>
<dbReference type="Pfam" id="PF08447">
    <property type="entry name" value="PAS_3"/>
    <property type="match status" value="1"/>
</dbReference>
<evidence type="ECO:0000259" key="14">
    <source>
        <dbReference type="PROSITE" id="PS50112"/>
    </source>
</evidence>
<dbReference type="PANTHER" id="PTHR43547">
    <property type="entry name" value="TWO-COMPONENT HISTIDINE KINASE"/>
    <property type="match status" value="1"/>
</dbReference>
<feature type="modified residue" description="4-aspartylphosphate" evidence="9">
    <location>
        <position position="907"/>
    </location>
</feature>
<dbReference type="SMART" id="SM00091">
    <property type="entry name" value="PAS"/>
    <property type="match status" value="2"/>
</dbReference>
<keyword evidence="6" id="KW-0418">Kinase</keyword>
<dbReference type="PRINTS" id="PR00344">
    <property type="entry name" value="BCTRLSENSOR"/>
</dbReference>
<dbReference type="EC" id="2.7.13.3" evidence="3"/>
<dbReference type="InterPro" id="IPR003018">
    <property type="entry name" value="GAF"/>
</dbReference>
<evidence type="ECO:0000256" key="4">
    <source>
        <dbReference type="ARBA" id="ARBA00022553"/>
    </source>
</evidence>
<dbReference type="InterPro" id="IPR011006">
    <property type="entry name" value="CheY-like_superfamily"/>
</dbReference>
<dbReference type="InterPro" id="IPR005467">
    <property type="entry name" value="His_kinase_dom"/>
</dbReference>
<comment type="similarity">
    <text evidence="2">In the N-terminal section; belongs to the phytochrome family.</text>
</comment>
<evidence type="ECO:0000259" key="12">
    <source>
        <dbReference type="PROSITE" id="PS50109"/>
    </source>
</evidence>
<dbReference type="InterPro" id="IPR036890">
    <property type="entry name" value="HATPase_C_sf"/>
</dbReference>
<dbReference type="Gene3D" id="3.30.450.20">
    <property type="entry name" value="PAS domain"/>
    <property type="match status" value="2"/>
</dbReference>
<dbReference type="PROSITE" id="PS50112">
    <property type="entry name" value="PAS"/>
    <property type="match status" value="1"/>
</dbReference>
<protein>
    <recommendedName>
        <fullName evidence="8">Circadian input-output histidine kinase CikA</fullName>
        <ecNumber evidence="3">2.7.13.3</ecNumber>
    </recommendedName>
</protein>
<dbReference type="RefSeq" id="WP_127077901.1">
    <property type="nucleotide sequence ID" value="NZ_RSCL01000001.1"/>
</dbReference>
<dbReference type="EMBL" id="RSCL01000001">
    <property type="protein sequence ID" value="RUT09644.1"/>
    <property type="molecule type" value="Genomic_DNA"/>
</dbReference>
<dbReference type="InterPro" id="IPR035965">
    <property type="entry name" value="PAS-like_dom_sf"/>
</dbReference>
<dbReference type="Gene3D" id="2.10.70.100">
    <property type="match status" value="1"/>
</dbReference>
<keyword evidence="17" id="KW-1185">Reference proteome</keyword>
<dbReference type="InterPro" id="IPR001789">
    <property type="entry name" value="Sig_transdc_resp-reg_receiver"/>
</dbReference>
<dbReference type="SUPFAM" id="SSF55785">
    <property type="entry name" value="PYP-like sensor domain (PAS domain)"/>
    <property type="match status" value="2"/>
</dbReference>
<dbReference type="InterPro" id="IPR003594">
    <property type="entry name" value="HATPase_dom"/>
</dbReference>
<name>A0A3S1CUB3_9CYAN</name>
<keyword evidence="10" id="KW-0175">Coiled coil</keyword>
<dbReference type="InterPro" id="IPR004358">
    <property type="entry name" value="Sig_transdc_His_kin-like_C"/>
</dbReference>
<dbReference type="Pfam" id="PF13426">
    <property type="entry name" value="PAS_9"/>
    <property type="match status" value="1"/>
</dbReference>
<dbReference type="PROSITE" id="PS50110">
    <property type="entry name" value="RESPONSE_REGULATORY"/>
    <property type="match status" value="2"/>
</dbReference>
<evidence type="ECO:0000256" key="8">
    <source>
        <dbReference type="ARBA" id="ARBA00074306"/>
    </source>
</evidence>
<dbReference type="GO" id="GO:0000155">
    <property type="term" value="F:phosphorelay sensor kinase activity"/>
    <property type="evidence" value="ECO:0007669"/>
    <property type="project" value="InterPro"/>
</dbReference>
<dbReference type="SUPFAM" id="SSF55781">
    <property type="entry name" value="GAF domain-like"/>
    <property type="match status" value="1"/>
</dbReference>
<evidence type="ECO:0000259" key="11">
    <source>
        <dbReference type="PROSITE" id="PS50046"/>
    </source>
</evidence>
<feature type="domain" description="Response regulatory" evidence="13">
    <location>
        <begin position="858"/>
        <end position="972"/>
    </location>
</feature>
<comment type="caution">
    <text evidence="16">The sequence shown here is derived from an EMBL/GenBank/DDBJ whole genome shotgun (WGS) entry which is preliminary data.</text>
</comment>
<dbReference type="SMART" id="SM00086">
    <property type="entry name" value="PAC"/>
    <property type="match status" value="2"/>
</dbReference>
<keyword evidence="5" id="KW-0808">Transferase</keyword>
<evidence type="ECO:0000259" key="13">
    <source>
        <dbReference type="PROSITE" id="PS50110"/>
    </source>
</evidence>
<evidence type="ECO:0000256" key="9">
    <source>
        <dbReference type="PROSITE-ProRule" id="PRU00169"/>
    </source>
</evidence>